<feature type="non-terminal residue" evidence="1">
    <location>
        <position position="1"/>
    </location>
</feature>
<organism evidence="1">
    <name type="scientific">Cuerna arida</name>
    <dbReference type="NCBI Taxonomy" id="1464854"/>
    <lineage>
        <taxon>Eukaryota</taxon>
        <taxon>Metazoa</taxon>
        <taxon>Ecdysozoa</taxon>
        <taxon>Arthropoda</taxon>
        <taxon>Hexapoda</taxon>
        <taxon>Insecta</taxon>
        <taxon>Pterygota</taxon>
        <taxon>Neoptera</taxon>
        <taxon>Paraneoptera</taxon>
        <taxon>Hemiptera</taxon>
        <taxon>Auchenorrhyncha</taxon>
        <taxon>Membracoidea</taxon>
        <taxon>Cicadellidae</taxon>
        <taxon>Cicadellinae</taxon>
        <taxon>Proconiini</taxon>
        <taxon>Cuerna</taxon>
    </lineage>
</organism>
<evidence type="ECO:0000313" key="1">
    <source>
        <dbReference type="EMBL" id="JAS67028.1"/>
    </source>
</evidence>
<gene>
    <name evidence="1" type="ORF">g.3641</name>
</gene>
<sequence>RCGEPSRWYWQASWHPLEHRADFEQTAPHTTKLDSSSWHFSQHIKQLVSLMHESKPAAAFPKLKMHFALHWATLRGDPTSSSALQIIPRKWSKVKIVHSLCMITVSKVRHETWKKVYLH</sequence>
<name>A0A1B6GX80_9HEMI</name>
<protein>
    <submittedName>
        <fullName evidence="1">Uncharacterized protein</fullName>
    </submittedName>
</protein>
<accession>A0A1B6GX80</accession>
<dbReference type="AlphaFoldDB" id="A0A1B6GX80"/>
<dbReference type="EMBL" id="GECZ01002741">
    <property type="protein sequence ID" value="JAS67028.1"/>
    <property type="molecule type" value="Transcribed_RNA"/>
</dbReference>
<reference evidence="1" key="1">
    <citation type="submission" date="2015-11" db="EMBL/GenBank/DDBJ databases">
        <title>De novo transcriptome assembly of four potential Pierce s Disease insect vectors from Arizona vineyards.</title>
        <authorList>
            <person name="Tassone E.E."/>
        </authorList>
    </citation>
    <scope>NUCLEOTIDE SEQUENCE</scope>
</reference>
<proteinExistence type="predicted"/>